<accession>Q8JL05</accession>
<proteinExistence type="predicted"/>
<dbReference type="RefSeq" id="NP_665969.1">
    <property type="nucleotide sequence ID" value="NC_004084.1"/>
</dbReference>
<name>Q8JL05_9CAUD</name>
<evidence type="ECO:0000313" key="2">
    <source>
        <dbReference type="EMBL" id="AAM88725.1"/>
    </source>
</evidence>
<reference evidence="2 3" key="1">
    <citation type="journal article" date="2000" name="Mol. Microbiol.">
        <title>The archaeal halophilic virus-encoded Dam-like methyltransferase M. phiCh1-I methylates adenine residues and complements dam mutants in the low salt environment of Escherichia coli.</title>
        <authorList>
            <person name="Baranyi U."/>
            <person name="Klein R."/>
            <person name="Lubitz W."/>
            <person name="Kruger D.H."/>
            <person name="Witte A."/>
        </authorList>
    </citation>
    <scope>NUCLEOTIDE SEQUENCE [LARGE SCALE GENOMIC DNA]</scope>
</reference>
<dbReference type="GeneID" id="951346"/>
<reference evidence="2 3" key="3">
    <citation type="journal article" date="2002" name="Mol. Microbiol.">
        <title>Natrialba magadii virus phiCh1: first complete nucleotide sequence and functional organization of a virus infecting a haloalkaliphilic archaeon.</title>
        <authorList>
            <person name="Klein R."/>
            <person name="Baranyi U."/>
            <person name="Rossler N."/>
            <person name="Greineder B."/>
            <person name="Scholz H."/>
            <person name="Witte A."/>
        </authorList>
    </citation>
    <scope>NUCLEOTIDE SEQUENCE</scope>
</reference>
<sequence length="86" mass="9834">MRLVRRRRAPPGTALEASGPSRRHPAVSYLLVSLLLPLVRELIANRRRPERTTPQRDTVTPLTEAQTLSRWGKNRRVSNHSGSCRR</sequence>
<feature type="compositionally biased region" description="Basic residues" evidence="1">
    <location>
        <begin position="72"/>
        <end position="86"/>
    </location>
</feature>
<feature type="region of interest" description="Disordered" evidence="1">
    <location>
        <begin position="1"/>
        <end position="22"/>
    </location>
</feature>
<feature type="compositionally biased region" description="Polar residues" evidence="1">
    <location>
        <begin position="55"/>
        <end position="69"/>
    </location>
</feature>
<organism evidence="2 3">
    <name type="scientific">Natrialba phage PhiCh1</name>
    <dbReference type="NCBI Taxonomy" id="114777"/>
    <lineage>
        <taxon>Viruses</taxon>
        <taxon>Duplodnaviria</taxon>
        <taxon>Heunggongvirae</taxon>
        <taxon>Uroviricota</taxon>
        <taxon>Caudoviricetes</taxon>
        <taxon>Vertoviridae</taxon>
        <taxon>Myohalovirus</taxon>
        <taxon>Myohalovirus alkaliphilum</taxon>
        <taxon>Myohalovirus phiCh1</taxon>
    </lineage>
</organism>
<dbReference type="KEGG" id="vg:951346"/>
<evidence type="ECO:0000256" key="1">
    <source>
        <dbReference type="SAM" id="MobiDB-lite"/>
    </source>
</evidence>
<protein>
    <submittedName>
        <fullName evidence="2">Uncharacterized protein</fullName>
    </submittedName>
</protein>
<dbReference type="Proteomes" id="UP000001157">
    <property type="component" value="Segment"/>
</dbReference>
<feature type="region of interest" description="Disordered" evidence="1">
    <location>
        <begin position="45"/>
        <end position="86"/>
    </location>
</feature>
<dbReference type="EMBL" id="AF440695">
    <property type="protein sequence ID" value="AAM88725.1"/>
    <property type="molecule type" value="Genomic_DNA"/>
</dbReference>
<evidence type="ECO:0000313" key="3">
    <source>
        <dbReference type="Proteomes" id="UP000001157"/>
    </source>
</evidence>
<reference evidence="2 3" key="2">
    <citation type="journal article" date="2000" name="Virology">
        <title>The structural protein E of the archaeal virus phiCh1: evidence for processing in Natrialba magadii during virus maturation.</title>
        <authorList>
            <person name="Klein R."/>
            <person name="Greineder B."/>
            <person name="Baranyi U."/>
            <person name="Witte A."/>
        </authorList>
    </citation>
    <scope>NUCLEOTIDE SEQUENCE [LARGE SCALE GENOMIC DNA]</scope>
</reference>